<keyword evidence="1" id="KW-0732">Signal</keyword>
<gene>
    <name evidence="2" type="ORF">VP01_1324g7</name>
</gene>
<dbReference type="EMBL" id="LAVV01003610">
    <property type="protein sequence ID" value="KNZ62012.1"/>
    <property type="molecule type" value="Genomic_DNA"/>
</dbReference>
<evidence type="ECO:0000313" key="2">
    <source>
        <dbReference type="EMBL" id="KNZ62012.1"/>
    </source>
</evidence>
<proteinExistence type="predicted"/>
<keyword evidence="3" id="KW-1185">Reference proteome</keyword>
<dbReference type="VEuPathDB" id="FungiDB:VP01_1324g7"/>
<protein>
    <submittedName>
        <fullName evidence="2">Putative signal peptide protein</fullName>
    </submittedName>
</protein>
<sequence length="48" mass="5769">MLELLLSVTVFICWVRFEKLFHCWYSYSTIACHIHRDILLAQEIPTDL</sequence>
<evidence type="ECO:0000256" key="1">
    <source>
        <dbReference type="SAM" id="SignalP"/>
    </source>
</evidence>
<dbReference type="AlphaFoldDB" id="A0A0L6VN59"/>
<dbReference type="Proteomes" id="UP000037035">
    <property type="component" value="Unassembled WGS sequence"/>
</dbReference>
<organism evidence="2 3">
    <name type="scientific">Puccinia sorghi</name>
    <dbReference type="NCBI Taxonomy" id="27349"/>
    <lineage>
        <taxon>Eukaryota</taxon>
        <taxon>Fungi</taxon>
        <taxon>Dikarya</taxon>
        <taxon>Basidiomycota</taxon>
        <taxon>Pucciniomycotina</taxon>
        <taxon>Pucciniomycetes</taxon>
        <taxon>Pucciniales</taxon>
        <taxon>Pucciniaceae</taxon>
        <taxon>Puccinia</taxon>
    </lineage>
</organism>
<feature type="chain" id="PRO_5005568186" evidence="1">
    <location>
        <begin position="18"/>
        <end position="48"/>
    </location>
</feature>
<reference evidence="2 3" key="1">
    <citation type="submission" date="2015-08" db="EMBL/GenBank/DDBJ databases">
        <title>Next Generation Sequencing and Analysis of the Genome of Puccinia sorghi L Schw, the Causal Agent of Maize Common Rust.</title>
        <authorList>
            <person name="Rochi L."/>
            <person name="Burguener G."/>
            <person name="Darino M."/>
            <person name="Turjanski A."/>
            <person name="Kreff E."/>
            <person name="Dieguez M.J."/>
            <person name="Sacco F."/>
        </authorList>
    </citation>
    <scope>NUCLEOTIDE SEQUENCE [LARGE SCALE GENOMIC DNA]</scope>
    <source>
        <strain evidence="2 3">RO10H11247</strain>
    </source>
</reference>
<evidence type="ECO:0000313" key="3">
    <source>
        <dbReference type="Proteomes" id="UP000037035"/>
    </source>
</evidence>
<feature type="signal peptide" evidence="1">
    <location>
        <begin position="1"/>
        <end position="17"/>
    </location>
</feature>
<name>A0A0L6VN59_9BASI</name>
<comment type="caution">
    <text evidence="2">The sequence shown here is derived from an EMBL/GenBank/DDBJ whole genome shotgun (WGS) entry which is preliminary data.</text>
</comment>
<accession>A0A0L6VN59</accession>